<dbReference type="Pfam" id="PF00078">
    <property type="entry name" value="RVT_1"/>
    <property type="match status" value="1"/>
</dbReference>
<dbReference type="Ensembl" id="ENSCCRT00020060189.1">
    <property type="protein sequence ID" value="ENSCCRP00020054843.1"/>
    <property type="gene ID" value="ENSCCRG00020025293.1"/>
</dbReference>
<dbReference type="Gene3D" id="3.60.10.10">
    <property type="entry name" value="Endonuclease/exonuclease/phosphatase"/>
    <property type="match status" value="1"/>
</dbReference>
<dbReference type="Proteomes" id="UP000694701">
    <property type="component" value="Unplaced"/>
</dbReference>
<dbReference type="InterPro" id="IPR000477">
    <property type="entry name" value="RT_dom"/>
</dbReference>
<dbReference type="InterPro" id="IPR036691">
    <property type="entry name" value="Endo/exonu/phosph_ase_sf"/>
</dbReference>
<evidence type="ECO:0000313" key="3">
    <source>
        <dbReference type="Proteomes" id="UP000694701"/>
    </source>
</evidence>
<dbReference type="InterPro" id="IPR043502">
    <property type="entry name" value="DNA/RNA_pol_sf"/>
</dbReference>
<dbReference type="SUPFAM" id="SSF56672">
    <property type="entry name" value="DNA/RNA polymerases"/>
    <property type="match status" value="1"/>
</dbReference>
<evidence type="ECO:0000259" key="1">
    <source>
        <dbReference type="PROSITE" id="PS50878"/>
    </source>
</evidence>
<sequence>MEKITNVISELKVRYPTSYILVGGDWNMTPDEWVDRMPPRLCKPNCNEIIKSFTTDNNLTDVWRCLNPDVESYSWFKPNGGNKSRIDYWMVSDDILRNTLRSRISKAPLTDHCFIDLVLGPAVKEVRNKGYWKFNARLLKNEDYCIQIRELIKENEDNESFRNNMGRWEFIKFKIRQFTIKFSKKLSREKREYESNLLREINMCCSKVELNSQEKNKLMELQVKLDDLYLEKAQGAFIRSRAKWIEAGEKNSAYFSNLEKSRQLKNSITSLIINGIENKDARSIEKEVFSFYSELYSSRYSAVDANILFDKIKNSRSCIDDSFMDICDSDFKIEELDSVISKMALNKSPGTDGLTTNFYQFFWKDVRNLVFKAIKECIEEKVLLATMKQGLITLIPKAGKDRRILDNLRPITLLNTDYKILSGVIAARLKEGISSIISETQSGFLKGRLIHNNIRLVLDLLDYNQMVQERGFILFLDFYKAFDSVEHSFILKTLDYFGFGRKFIDMIGMLYNGINSSVALGHGTCSRFEIRSGIRQGCSSSPLLFIMVAEILAILIKTSHIEGLNMMDRQIIISQLADDTTLFLKNEEQIPLALQFINQFSKASGLQLNMKKCEILALHDYHSHSLYNIKIKKEVKYLGIIISKDKATTENMNVCNNVDKCKSILNRWLQRDVSIFGRVLLSKMDSLSRLIYPAFSLPISTRMIKKINTVNFKFIWRNRCQYIRKIDLVKNYEDGG</sequence>
<name>A0A8C2FEC1_CYPCA</name>
<organism evidence="2 3">
    <name type="scientific">Cyprinus carpio</name>
    <name type="common">Common carp</name>
    <dbReference type="NCBI Taxonomy" id="7962"/>
    <lineage>
        <taxon>Eukaryota</taxon>
        <taxon>Metazoa</taxon>
        <taxon>Chordata</taxon>
        <taxon>Craniata</taxon>
        <taxon>Vertebrata</taxon>
        <taxon>Euteleostomi</taxon>
        <taxon>Actinopterygii</taxon>
        <taxon>Neopterygii</taxon>
        <taxon>Teleostei</taxon>
        <taxon>Ostariophysi</taxon>
        <taxon>Cypriniformes</taxon>
        <taxon>Cyprinidae</taxon>
        <taxon>Cyprininae</taxon>
        <taxon>Cyprinus</taxon>
    </lineage>
</organism>
<dbReference type="CDD" id="cd01650">
    <property type="entry name" value="RT_nLTR_like"/>
    <property type="match status" value="1"/>
</dbReference>
<protein>
    <recommendedName>
        <fullName evidence="1">Reverse transcriptase domain-containing protein</fullName>
    </recommendedName>
</protein>
<dbReference type="AlphaFoldDB" id="A0A8C2FEC1"/>
<dbReference type="SUPFAM" id="SSF56219">
    <property type="entry name" value="DNase I-like"/>
    <property type="match status" value="1"/>
</dbReference>
<accession>A0A8C2FEC1</accession>
<evidence type="ECO:0000313" key="2">
    <source>
        <dbReference type="Ensembl" id="ENSCCRP00020054843.1"/>
    </source>
</evidence>
<dbReference type="PANTHER" id="PTHR31635">
    <property type="entry name" value="REVERSE TRANSCRIPTASE DOMAIN-CONTAINING PROTEIN-RELATED"/>
    <property type="match status" value="1"/>
</dbReference>
<dbReference type="PROSITE" id="PS50878">
    <property type="entry name" value="RT_POL"/>
    <property type="match status" value="1"/>
</dbReference>
<proteinExistence type="predicted"/>
<dbReference type="PANTHER" id="PTHR31635:SF196">
    <property type="entry name" value="REVERSE TRANSCRIPTASE DOMAIN-CONTAINING PROTEIN-RELATED"/>
    <property type="match status" value="1"/>
</dbReference>
<feature type="domain" description="Reverse transcriptase" evidence="1">
    <location>
        <begin position="376"/>
        <end position="642"/>
    </location>
</feature>
<reference evidence="2" key="1">
    <citation type="submission" date="2025-08" db="UniProtKB">
        <authorList>
            <consortium name="Ensembl"/>
        </authorList>
    </citation>
    <scope>IDENTIFICATION</scope>
</reference>